<gene>
    <name evidence="2" type="ORF">BCR38DRAFT_482157</name>
</gene>
<sequence>MTLAKSQIVLPKVYFLFNCLNFGASLNRHLSSDARTILGGLMSSGSETIISSAVAVIAFLAPEGQAVQDKTFEDILSSYSTMEESFDQSVSEEKSSSVAGVVR</sequence>
<dbReference type="GeneID" id="63779678"/>
<dbReference type="Proteomes" id="UP000193689">
    <property type="component" value="Unassembled WGS sequence"/>
</dbReference>
<evidence type="ECO:0008006" key="4">
    <source>
        <dbReference type="Google" id="ProtNLM"/>
    </source>
</evidence>
<reference evidence="2 3" key="1">
    <citation type="submission" date="2016-07" db="EMBL/GenBank/DDBJ databases">
        <title>Pervasive Adenine N6-methylation of Active Genes in Fungi.</title>
        <authorList>
            <consortium name="DOE Joint Genome Institute"/>
            <person name="Mondo S.J."/>
            <person name="Dannebaum R.O."/>
            <person name="Kuo R.C."/>
            <person name="Labutti K."/>
            <person name="Haridas S."/>
            <person name="Kuo A."/>
            <person name="Salamov A."/>
            <person name="Ahrendt S.R."/>
            <person name="Lipzen A."/>
            <person name="Sullivan W."/>
            <person name="Andreopoulos W.B."/>
            <person name="Clum A."/>
            <person name="Lindquist E."/>
            <person name="Daum C."/>
            <person name="Ramamoorthy G.K."/>
            <person name="Gryganskyi A."/>
            <person name="Culley D."/>
            <person name="Magnuson J.K."/>
            <person name="James T.Y."/>
            <person name="O'Malley M.A."/>
            <person name="Stajich J.E."/>
            <person name="Spatafora J.W."/>
            <person name="Visel A."/>
            <person name="Grigoriev I.V."/>
        </authorList>
    </citation>
    <scope>NUCLEOTIDE SEQUENCE [LARGE SCALE GENOMIC DNA]</scope>
    <source>
        <strain evidence="2 3">CBS 129021</strain>
    </source>
</reference>
<dbReference type="AlphaFoldDB" id="A0A1Y2EB71"/>
<name>A0A1Y2EB71_9PEZI</name>
<feature type="region of interest" description="Disordered" evidence="1">
    <location>
        <begin position="83"/>
        <end position="103"/>
    </location>
</feature>
<evidence type="ECO:0000313" key="3">
    <source>
        <dbReference type="Proteomes" id="UP000193689"/>
    </source>
</evidence>
<dbReference type="EMBL" id="MCFJ01000003">
    <property type="protein sequence ID" value="ORY68657.1"/>
    <property type="molecule type" value="Genomic_DNA"/>
</dbReference>
<dbReference type="STRING" id="1141098.A0A1Y2EB71"/>
<comment type="caution">
    <text evidence="2">The sequence shown here is derived from an EMBL/GenBank/DDBJ whole genome shotgun (WGS) entry which is preliminary data.</text>
</comment>
<accession>A0A1Y2EB71</accession>
<dbReference type="RefSeq" id="XP_040718944.1">
    <property type="nucleotide sequence ID" value="XM_040863466.1"/>
</dbReference>
<proteinExistence type="predicted"/>
<organism evidence="2 3">
    <name type="scientific">Pseudomassariella vexata</name>
    <dbReference type="NCBI Taxonomy" id="1141098"/>
    <lineage>
        <taxon>Eukaryota</taxon>
        <taxon>Fungi</taxon>
        <taxon>Dikarya</taxon>
        <taxon>Ascomycota</taxon>
        <taxon>Pezizomycotina</taxon>
        <taxon>Sordariomycetes</taxon>
        <taxon>Xylariomycetidae</taxon>
        <taxon>Amphisphaeriales</taxon>
        <taxon>Pseudomassariaceae</taxon>
        <taxon>Pseudomassariella</taxon>
    </lineage>
</organism>
<keyword evidence="3" id="KW-1185">Reference proteome</keyword>
<evidence type="ECO:0000313" key="2">
    <source>
        <dbReference type="EMBL" id="ORY68657.1"/>
    </source>
</evidence>
<dbReference type="InParanoid" id="A0A1Y2EB71"/>
<evidence type="ECO:0000256" key="1">
    <source>
        <dbReference type="SAM" id="MobiDB-lite"/>
    </source>
</evidence>
<protein>
    <recommendedName>
        <fullName evidence="4">Cytochrome P450</fullName>
    </recommendedName>
</protein>
<dbReference type="OrthoDB" id="1055148at2759"/>